<name>A0A0D3I8D7_EMIH1</name>
<sequence length="405" mass="44415">MSKRERENHRYGGHGDRYRDRYRDARGSIGIAAAVGRDTPALMVSAVRTTPIVTATAPTRFGAKVDAHAFDATVPWPPLLHISGLPEDLNSSGLLLQRFGKSQGVKDAHPIYLGAFTGRAALVFEKDHSGWERAKAFLDACGMDRDEVVRLRGGVGRLAAVREAGQQLGRLPVDGDAEGLKVERLIAAVLRMSGYIIRTEGILPTYACLGFVLLFLALIINEVFVSAEAEEAPPTASPLQRHLRPAVAVTIGWCALYYSFLQGQAAAAFWIHKKRREAGNKEKAGHDKDKALEFASVKYPGRPNTQGLIFVMDRSVGNLLEQTPPFLVAVWLHALAASPNEAAFFGWIWLLLRAAYPVAFAHPSMPRALWGVQRSLGVSWVSLITWPSYAVIWRLLYGAARGRSV</sequence>
<dbReference type="PaxDb" id="2903-EOD07522"/>
<dbReference type="HOGENOM" id="CLU_680495_0_0_1"/>
<reference evidence="6" key="2">
    <citation type="submission" date="2024-10" db="UniProtKB">
        <authorList>
            <consortium name="EnsemblProtists"/>
        </authorList>
    </citation>
    <scope>IDENTIFICATION</scope>
</reference>
<feature type="transmembrane region" description="Helical" evidence="5">
    <location>
        <begin position="201"/>
        <end position="225"/>
    </location>
</feature>
<dbReference type="EnsemblProtists" id="EOD07522">
    <property type="protein sequence ID" value="EOD07522"/>
    <property type="gene ID" value="EMIHUDRAFT_218491"/>
</dbReference>
<dbReference type="GO" id="GO:0016020">
    <property type="term" value="C:membrane"/>
    <property type="evidence" value="ECO:0007669"/>
    <property type="project" value="UniProtKB-SubCell"/>
</dbReference>
<evidence type="ECO:0000313" key="6">
    <source>
        <dbReference type="EnsemblProtists" id="EOD07522"/>
    </source>
</evidence>
<dbReference type="Gene3D" id="1.20.120.550">
    <property type="entry name" value="Membrane associated eicosanoid/glutathione metabolism-like domain"/>
    <property type="match status" value="1"/>
</dbReference>
<keyword evidence="3 5" id="KW-1133">Transmembrane helix</keyword>
<keyword evidence="7" id="KW-1185">Reference proteome</keyword>
<dbReference type="AlphaFoldDB" id="A0A0D3I8D7"/>
<accession>A0A0D3I8D7</accession>
<feature type="transmembrane region" description="Helical" evidence="5">
    <location>
        <begin position="245"/>
        <end position="271"/>
    </location>
</feature>
<keyword evidence="2 5" id="KW-0812">Transmembrane</keyword>
<comment type="subcellular location">
    <subcellularLocation>
        <location evidence="1">Membrane</location>
    </subcellularLocation>
</comment>
<keyword evidence="4 5" id="KW-0472">Membrane</keyword>
<organism evidence="6 7">
    <name type="scientific">Emiliania huxleyi (strain CCMP1516)</name>
    <dbReference type="NCBI Taxonomy" id="280463"/>
    <lineage>
        <taxon>Eukaryota</taxon>
        <taxon>Haptista</taxon>
        <taxon>Haptophyta</taxon>
        <taxon>Prymnesiophyceae</taxon>
        <taxon>Isochrysidales</taxon>
        <taxon>Noelaerhabdaceae</taxon>
        <taxon>Emiliania</taxon>
    </lineage>
</organism>
<evidence type="ECO:0000256" key="1">
    <source>
        <dbReference type="ARBA" id="ARBA00004370"/>
    </source>
</evidence>
<dbReference type="InterPro" id="IPR001129">
    <property type="entry name" value="Membr-assoc_MAPEG"/>
</dbReference>
<evidence type="ECO:0000256" key="3">
    <source>
        <dbReference type="ARBA" id="ARBA00022989"/>
    </source>
</evidence>
<protein>
    <submittedName>
        <fullName evidence="6">Uncharacterized protein</fullName>
    </submittedName>
</protein>
<dbReference type="Proteomes" id="UP000013827">
    <property type="component" value="Unassembled WGS sequence"/>
</dbReference>
<dbReference type="Pfam" id="PF01124">
    <property type="entry name" value="MAPEG"/>
    <property type="match status" value="1"/>
</dbReference>
<reference evidence="7" key="1">
    <citation type="journal article" date="2013" name="Nature">
        <title>Pan genome of the phytoplankton Emiliania underpins its global distribution.</title>
        <authorList>
            <person name="Read B.A."/>
            <person name="Kegel J."/>
            <person name="Klute M.J."/>
            <person name="Kuo A."/>
            <person name="Lefebvre S.C."/>
            <person name="Maumus F."/>
            <person name="Mayer C."/>
            <person name="Miller J."/>
            <person name="Monier A."/>
            <person name="Salamov A."/>
            <person name="Young J."/>
            <person name="Aguilar M."/>
            <person name="Claverie J.M."/>
            <person name="Frickenhaus S."/>
            <person name="Gonzalez K."/>
            <person name="Herman E.K."/>
            <person name="Lin Y.C."/>
            <person name="Napier J."/>
            <person name="Ogata H."/>
            <person name="Sarno A.F."/>
            <person name="Shmutz J."/>
            <person name="Schroeder D."/>
            <person name="de Vargas C."/>
            <person name="Verret F."/>
            <person name="von Dassow P."/>
            <person name="Valentin K."/>
            <person name="Van de Peer Y."/>
            <person name="Wheeler G."/>
            <person name="Dacks J.B."/>
            <person name="Delwiche C.F."/>
            <person name="Dyhrman S.T."/>
            <person name="Glockner G."/>
            <person name="John U."/>
            <person name="Richards T."/>
            <person name="Worden A.Z."/>
            <person name="Zhang X."/>
            <person name="Grigoriev I.V."/>
            <person name="Allen A.E."/>
            <person name="Bidle K."/>
            <person name="Borodovsky M."/>
            <person name="Bowler C."/>
            <person name="Brownlee C."/>
            <person name="Cock J.M."/>
            <person name="Elias M."/>
            <person name="Gladyshev V.N."/>
            <person name="Groth M."/>
            <person name="Guda C."/>
            <person name="Hadaegh A."/>
            <person name="Iglesias-Rodriguez M.D."/>
            <person name="Jenkins J."/>
            <person name="Jones B.M."/>
            <person name="Lawson T."/>
            <person name="Leese F."/>
            <person name="Lindquist E."/>
            <person name="Lobanov A."/>
            <person name="Lomsadze A."/>
            <person name="Malik S.B."/>
            <person name="Marsh M.E."/>
            <person name="Mackinder L."/>
            <person name="Mock T."/>
            <person name="Mueller-Roeber B."/>
            <person name="Pagarete A."/>
            <person name="Parker M."/>
            <person name="Probert I."/>
            <person name="Quesneville H."/>
            <person name="Raines C."/>
            <person name="Rensing S.A."/>
            <person name="Riano-Pachon D.M."/>
            <person name="Richier S."/>
            <person name="Rokitta S."/>
            <person name="Shiraiwa Y."/>
            <person name="Soanes D.M."/>
            <person name="van der Giezen M."/>
            <person name="Wahlund T.M."/>
            <person name="Williams B."/>
            <person name="Wilson W."/>
            <person name="Wolfe G."/>
            <person name="Wurch L.L."/>
        </authorList>
    </citation>
    <scope>NUCLEOTIDE SEQUENCE</scope>
</reference>
<dbReference type="SUPFAM" id="SSF161084">
    <property type="entry name" value="MAPEG domain-like"/>
    <property type="match status" value="1"/>
</dbReference>
<feature type="transmembrane region" description="Helical" evidence="5">
    <location>
        <begin position="342"/>
        <end position="360"/>
    </location>
</feature>
<dbReference type="RefSeq" id="XP_005759951.1">
    <property type="nucleotide sequence ID" value="XM_005759894.1"/>
</dbReference>
<evidence type="ECO:0000256" key="4">
    <source>
        <dbReference type="ARBA" id="ARBA00023136"/>
    </source>
</evidence>
<dbReference type="InterPro" id="IPR023352">
    <property type="entry name" value="MAPEG-like_dom_sf"/>
</dbReference>
<dbReference type="GeneID" id="17253672"/>
<evidence type="ECO:0000313" key="7">
    <source>
        <dbReference type="Proteomes" id="UP000013827"/>
    </source>
</evidence>
<dbReference type="eggNOG" id="ENOG502S7VR">
    <property type="taxonomic scope" value="Eukaryota"/>
</dbReference>
<dbReference type="KEGG" id="ehx:EMIHUDRAFT_218491"/>
<evidence type="ECO:0000256" key="2">
    <source>
        <dbReference type="ARBA" id="ARBA00022692"/>
    </source>
</evidence>
<feature type="transmembrane region" description="Helical" evidence="5">
    <location>
        <begin position="380"/>
        <end position="397"/>
    </location>
</feature>
<evidence type="ECO:0000256" key="5">
    <source>
        <dbReference type="SAM" id="Phobius"/>
    </source>
</evidence>
<proteinExistence type="predicted"/>